<keyword evidence="9" id="KW-1185">Reference proteome</keyword>
<dbReference type="GO" id="GO:0075523">
    <property type="term" value="P:viral translational frameshifting"/>
    <property type="evidence" value="ECO:0007669"/>
    <property type="project" value="TreeGrafter"/>
</dbReference>
<comment type="similarity">
    <text evidence="3">Belongs to the SHFL family.</text>
</comment>
<feature type="region of interest" description="Disordered" evidence="7">
    <location>
        <begin position="247"/>
        <end position="267"/>
    </location>
</feature>
<evidence type="ECO:0000256" key="6">
    <source>
        <dbReference type="ARBA" id="ARBA00023242"/>
    </source>
</evidence>
<evidence type="ECO:0000313" key="9">
    <source>
        <dbReference type="Proteomes" id="UP001283361"/>
    </source>
</evidence>
<dbReference type="Proteomes" id="UP001283361">
    <property type="component" value="Unassembled WGS sequence"/>
</dbReference>
<reference evidence="8" key="1">
    <citation type="journal article" date="2023" name="G3 (Bethesda)">
        <title>A reference genome for the long-term kleptoplast-retaining sea slug Elysia crispata morphotype clarki.</title>
        <authorList>
            <person name="Eastman K.E."/>
            <person name="Pendleton A.L."/>
            <person name="Shaikh M.A."/>
            <person name="Suttiyut T."/>
            <person name="Ogas R."/>
            <person name="Tomko P."/>
            <person name="Gavelis G."/>
            <person name="Widhalm J.R."/>
            <person name="Wisecaver J.H."/>
        </authorList>
    </citation>
    <scope>NUCLEOTIDE SEQUENCE</scope>
    <source>
        <strain evidence="8">ECLA1</strain>
    </source>
</reference>
<dbReference type="PANTHER" id="PTHR16135">
    <property type="entry name" value="REPRESSOR OF YIELD OF DENV PROTEIN"/>
    <property type="match status" value="1"/>
</dbReference>
<proteinExistence type="inferred from homology"/>
<name>A0AAE1AEV3_9GAST</name>
<comment type="caution">
    <text evidence="8">The sequence shown here is derived from an EMBL/GenBank/DDBJ whole genome shotgun (WGS) entry which is preliminary data.</text>
</comment>
<keyword evidence="5" id="KW-0694">RNA-binding</keyword>
<gene>
    <name evidence="8" type="ORF">RRG08_027578</name>
</gene>
<dbReference type="GO" id="GO:1990825">
    <property type="term" value="F:sequence-specific mRNA binding"/>
    <property type="evidence" value="ECO:0007669"/>
    <property type="project" value="TreeGrafter"/>
</dbReference>
<evidence type="ECO:0000256" key="5">
    <source>
        <dbReference type="ARBA" id="ARBA00022884"/>
    </source>
</evidence>
<dbReference type="EMBL" id="JAWDGP010001951">
    <property type="protein sequence ID" value="KAK3786620.1"/>
    <property type="molecule type" value="Genomic_DNA"/>
</dbReference>
<evidence type="ECO:0000256" key="3">
    <source>
        <dbReference type="ARBA" id="ARBA00005469"/>
    </source>
</evidence>
<dbReference type="PANTHER" id="PTHR16135:SF2">
    <property type="entry name" value="SHIFTLESS ANTIVIRAL INHIBITOR OF RIBOSOMAL FRAMESHIFTING PROTEIN"/>
    <property type="match status" value="1"/>
</dbReference>
<comment type="subcellular location">
    <subcellularLocation>
        <location evidence="2">Cytoplasm</location>
        <location evidence="2">Cytoplasmic ribonucleoprotein granule</location>
    </subcellularLocation>
    <subcellularLocation>
        <location evidence="1">Nucleus</location>
    </subcellularLocation>
</comment>
<sequence length="267" mass="31447">MDRSRSREDVEKEARRLREVLKGRINQEQALKLLDEFGDPEPALDFVLNGNPDDVRHYLNEDPNHVQNLKDESEKLADDLNRGVENLIRQFACKDCLRSWWRRVPERKQVSKCRRCHQRYDCIPRNREWGNAIFVCEDCQHEFYGFAVMSTTWRVCHHCRKHLQARKVFPPKKGEVPNRRPDPYRRFYVPASSQDAPLTANHPCVNFQLFRDERYKIIADNIRYASQRHESTGSTVSTFLTGGSYETASISERPPLRDIPEDNEDTD</sequence>
<dbReference type="GO" id="GO:0043022">
    <property type="term" value="F:ribosome binding"/>
    <property type="evidence" value="ECO:0007669"/>
    <property type="project" value="TreeGrafter"/>
</dbReference>
<keyword evidence="4" id="KW-0963">Cytoplasm</keyword>
<dbReference type="GO" id="GO:0036464">
    <property type="term" value="C:cytoplasmic ribonucleoprotein granule"/>
    <property type="evidence" value="ECO:0007669"/>
    <property type="project" value="UniProtKB-SubCell"/>
</dbReference>
<accession>A0AAE1AEV3</accession>
<dbReference type="Pfam" id="PF15135">
    <property type="entry name" value="UPF0515"/>
    <property type="match status" value="1"/>
</dbReference>
<evidence type="ECO:0000256" key="7">
    <source>
        <dbReference type="SAM" id="MobiDB-lite"/>
    </source>
</evidence>
<evidence type="ECO:0000256" key="2">
    <source>
        <dbReference type="ARBA" id="ARBA00004331"/>
    </source>
</evidence>
<protein>
    <submittedName>
        <fullName evidence="8">Uncharacterized protein</fullName>
    </submittedName>
</protein>
<dbReference type="GO" id="GO:0005634">
    <property type="term" value="C:nucleus"/>
    <property type="evidence" value="ECO:0007669"/>
    <property type="project" value="UniProtKB-SubCell"/>
</dbReference>
<evidence type="ECO:0000313" key="8">
    <source>
        <dbReference type="EMBL" id="KAK3786620.1"/>
    </source>
</evidence>
<keyword evidence="6" id="KW-0539">Nucleus</keyword>
<organism evidence="8 9">
    <name type="scientific">Elysia crispata</name>
    <name type="common">lettuce slug</name>
    <dbReference type="NCBI Taxonomy" id="231223"/>
    <lineage>
        <taxon>Eukaryota</taxon>
        <taxon>Metazoa</taxon>
        <taxon>Spiralia</taxon>
        <taxon>Lophotrochozoa</taxon>
        <taxon>Mollusca</taxon>
        <taxon>Gastropoda</taxon>
        <taxon>Heterobranchia</taxon>
        <taxon>Euthyneura</taxon>
        <taxon>Panpulmonata</taxon>
        <taxon>Sacoglossa</taxon>
        <taxon>Placobranchoidea</taxon>
        <taxon>Plakobranchidae</taxon>
        <taxon>Elysia</taxon>
    </lineage>
</organism>
<dbReference type="AlphaFoldDB" id="A0AAE1AEV3"/>
<dbReference type="GO" id="GO:0045087">
    <property type="term" value="P:innate immune response"/>
    <property type="evidence" value="ECO:0007669"/>
    <property type="project" value="TreeGrafter"/>
</dbReference>
<evidence type="ECO:0000256" key="1">
    <source>
        <dbReference type="ARBA" id="ARBA00004123"/>
    </source>
</evidence>
<dbReference type="InterPro" id="IPR026795">
    <property type="entry name" value="SHFL"/>
</dbReference>
<evidence type="ECO:0000256" key="4">
    <source>
        <dbReference type="ARBA" id="ARBA00022490"/>
    </source>
</evidence>